<dbReference type="GO" id="GO:0016787">
    <property type="term" value="F:hydrolase activity"/>
    <property type="evidence" value="ECO:0007669"/>
    <property type="project" value="UniProtKB-KW"/>
</dbReference>
<keyword evidence="3" id="KW-0442">Lipid degradation</keyword>
<gene>
    <name evidence="5" type="ORF">ILEXP_LOCUS10489</name>
</gene>
<dbReference type="InterPro" id="IPR036514">
    <property type="entry name" value="SGNH_hydro_sf"/>
</dbReference>
<accession>A0ABC8RCX5</accession>
<dbReference type="AlphaFoldDB" id="A0ABC8RCX5"/>
<dbReference type="SUPFAM" id="SSF52266">
    <property type="entry name" value="SGNH hydrolase"/>
    <property type="match status" value="1"/>
</dbReference>
<feature type="signal peptide" evidence="4">
    <location>
        <begin position="1"/>
        <end position="21"/>
    </location>
</feature>
<dbReference type="GO" id="GO:0016042">
    <property type="term" value="P:lipid catabolic process"/>
    <property type="evidence" value="ECO:0007669"/>
    <property type="project" value="UniProtKB-KW"/>
</dbReference>
<organism evidence="5 6">
    <name type="scientific">Ilex paraguariensis</name>
    <name type="common">yerba mate</name>
    <dbReference type="NCBI Taxonomy" id="185542"/>
    <lineage>
        <taxon>Eukaryota</taxon>
        <taxon>Viridiplantae</taxon>
        <taxon>Streptophyta</taxon>
        <taxon>Embryophyta</taxon>
        <taxon>Tracheophyta</taxon>
        <taxon>Spermatophyta</taxon>
        <taxon>Magnoliopsida</taxon>
        <taxon>eudicotyledons</taxon>
        <taxon>Gunneridae</taxon>
        <taxon>Pentapetalae</taxon>
        <taxon>asterids</taxon>
        <taxon>campanulids</taxon>
        <taxon>Aquifoliales</taxon>
        <taxon>Aquifoliaceae</taxon>
        <taxon>Ilex</taxon>
    </lineage>
</organism>
<comment type="caution">
    <text evidence="5">The sequence shown here is derived from an EMBL/GenBank/DDBJ whole genome shotgun (WGS) entry which is preliminary data.</text>
</comment>
<dbReference type="InterPro" id="IPR051058">
    <property type="entry name" value="GDSL_Est/Lipase"/>
</dbReference>
<evidence type="ECO:0000313" key="5">
    <source>
        <dbReference type="EMBL" id="CAK9142799.1"/>
    </source>
</evidence>
<feature type="chain" id="PRO_5044880998" description="GDSL esterase/lipase" evidence="4">
    <location>
        <begin position="22"/>
        <end position="289"/>
    </location>
</feature>
<dbReference type="Pfam" id="PF00657">
    <property type="entry name" value="Lipase_GDSL"/>
    <property type="match status" value="1"/>
</dbReference>
<dbReference type="PANTHER" id="PTHR45648:SF180">
    <property type="entry name" value="OS04G0561800 PROTEIN"/>
    <property type="match status" value="1"/>
</dbReference>
<evidence type="ECO:0000256" key="1">
    <source>
        <dbReference type="ARBA" id="ARBA00008668"/>
    </source>
</evidence>
<protein>
    <recommendedName>
        <fullName evidence="7">GDSL esterase/lipase</fullName>
    </recommendedName>
</protein>
<dbReference type="Gene3D" id="3.40.50.1110">
    <property type="entry name" value="SGNH hydrolase"/>
    <property type="match status" value="1"/>
</dbReference>
<dbReference type="EMBL" id="CAUOFW020001253">
    <property type="protein sequence ID" value="CAK9142799.1"/>
    <property type="molecule type" value="Genomic_DNA"/>
</dbReference>
<keyword evidence="3" id="KW-0443">Lipid metabolism</keyword>
<comment type="similarity">
    <text evidence="1">Belongs to the 'GDSL' lipolytic enzyme family.</text>
</comment>
<name>A0ABC8RCX5_9AQUA</name>
<dbReference type="InterPro" id="IPR001087">
    <property type="entry name" value="GDSL"/>
</dbReference>
<evidence type="ECO:0000313" key="6">
    <source>
        <dbReference type="Proteomes" id="UP001642360"/>
    </source>
</evidence>
<keyword evidence="4" id="KW-0732">Signal</keyword>
<dbReference type="CDD" id="cd01837">
    <property type="entry name" value="SGNH_plant_lipase_like"/>
    <property type="match status" value="1"/>
</dbReference>
<evidence type="ECO:0000256" key="2">
    <source>
        <dbReference type="ARBA" id="ARBA00022801"/>
    </source>
</evidence>
<reference evidence="5 6" key="1">
    <citation type="submission" date="2024-02" db="EMBL/GenBank/DDBJ databases">
        <authorList>
            <person name="Vignale AGUSTIN F."/>
            <person name="Sosa J E."/>
            <person name="Modenutti C."/>
        </authorList>
    </citation>
    <scope>NUCLEOTIDE SEQUENCE [LARGE SCALE GENOMIC DNA]</scope>
</reference>
<dbReference type="InterPro" id="IPR035669">
    <property type="entry name" value="SGNH_plant_lipase-like"/>
</dbReference>
<sequence>MASRWVLLLSLAIVSVNLAEADLEAIFVFGDSIVDVGTNNDLNSSAKANYPYYGIDYPYSQSTGRFSNGYNTADMIVKQLGDYQKSPPPFLSLTKRMSTFNTTVLRGVNFASAGSGIFHETGQKFGEVIPLGLQIQQFTTVQANITAVLSPDKAQRLISNSLYIISVGSNDLFDYQEKPTVPPETLLINLTEAYCNHLKDLYNLGARKFAVIGVPPIGCVPAVRAHNTSGGGCQEEMNELARAFYNATENLLLEFSIAFNGVKYSLGNSYAITMNIIHNPRANRRHPFF</sequence>
<evidence type="ECO:0008006" key="7">
    <source>
        <dbReference type="Google" id="ProtNLM"/>
    </source>
</evidence>
<keyword evidence="2" id="KW-0378">Hydrolase</keyword>
<dbReference type="Proteomes" id="UP001642360">
    <property type="component" value="Unassembled WGS sequence"/>
</dbReference>
<keyword evidence="6" id="KW-1185">Reference proteome</keyword>
<proteinExistence type="inferred from homology"/>
<evidence type="ECO:0000256" key="4">
    <source>
        <dbReference type="SAM" id="SignalP"/>
    </source>
</evidence>
<dbReference type="PANTHER" id="PTHR45648">
    <property type="entry name" value="GDSL LIPASE/ACYLHYDROLASE FAMILY PROTEIN (AFU_ORTHOLOGUE AFUA_4G14700)"/>
    <property type="match status" value="1"/>
</dbReference>
<evidence type="ECO:0000256" key="3">
    <source>
        <dbReference type="ARBA" id="ARBA00022963"/>
    </source>
</evidence>